<gene>
    <name evidence="3" type="ORF">F907_00989</name>
</gene>
<sequence>MNKVYKVIWNATLGVWVAVSEVAKSKIKTHTAKVLLNPKGLRNPKTKNLLFFNIIRRSVLNTAVVTALFGFVPATWAAENCFTNTNNPTQTTDGIGNVSGDCTAGANAGITISANQDGNFPAGTNEGIVLRAKPSGVGTNGAYVSLFQGFANTTNQSTIRIGDSNATGGNSTFNVFTNKIAMGTSTTAANGNSSQAIGAGATVGTGATNGTAIGTTATVNNNATDAIAIGTNSTASSANSLAVGNTASATNTGTIALGNNANTGGSGTETLNNIAIGSNAKNGNVASGNPAGTGGQIALGSGATTTTFAQVAIGVGADAGGNNYSIAIGGGAKVTANSGVAVGGVAMGRNTQAGSFATAIGPGAQATATNSSALGNGATSGANNATALGNGANASVADSVALGSGSTTTAPTGTGYLTNSAAPTSVVSVGTASNLRRIQNLADGAADQDAVTIAQLKAQKVLTDKQGTDTAAALGGGSSYNATTGAVTAPSYNVGGTTVTGVNAALTNIDGRTTTNTTNISNLQNQTFKLQSNGDTATAVKSSDTVQFLNGSNVAITRSGNNITVGTQPQVNFDKVTVGNVVVDKTTNKITGVENGNVASNSKEVVNGGQLFTTNQNVTTAQNTANTATSKADTAQATADKGLNFSVNGGTADNVKLGETVNFADGTNTKAVYDAATNTYKYNIVDAPVFAGQVKANGFDANGQKIVNVADGTVAANSKDAVNGGQLFTTNQKVDQNTTNIGQNTTNISNLQNQTFKLQANGDTASAVKSSDTVQFLNGSNVAITRSGNNITVGTQPQVSFDKVTVGSVVVDKATNTINGLSNKTWNGTAVSGQAATEDQLAIVDGKLGNLDDAAVKYDDPTTKDKVTLGGAGSTTPVTLTNVKAGAVNSSSTDAINGSQLHGVADSVKNAIGGATTIDATTGAITTSNIGGTGSNTIDGAITSVKATADKGINFGGTTGKNNYALGSDINVKGDSNITSTTVAGGVQLGLGDTLNVKDAINVGSGTSKIKIDGTTNTINGLSNKTWNGTAVSGQAATEDQLQAVSDAQKATDDAAVKYDDPTTKDKVTLGGAGSTTPVTLTNVKAGAVNATSTDAINGSQLHGVADSVKNAIGGATTIDATTGAITTSNIGGTGSNTIDGAITSVKDAATKAKTTVTAGDNVVVTPTTNADGSSNYQVATAKDVNFDKVTVGSVVVDKATNTINGLSNKTWNGTAVSGQAATEDQLQAVSDAQKATDDAAVKYDNPLTKDKVTLGGAGSTTPVTLTNVKAGAVNSSSTDAINGSQLHGVADSVKNAIGGATTIDATTGAITTSNIGGTGSNTIDGAITSVKATTDKGINFGGTTGKNNYALGSDINVKGDSNITSTTVAGGVQLGLGDTLNVKDA</sequence>
<dbReference type="GO" id="GO:0019867">
    <property type="term" value="C:outer membrane"/>
    <property type="evidence" value="ECO:0007669"/>
    <property type="project" value="InterPro"/>
</dbReference>
<evidence type="ECO:0000313" key="3">
    <source>
        <dbReference type="EMBL" id="EPG39682.1"/>
    </source>
</evidence>
<feature type="domain" description="Trimeric autotransporter adhesin YadA-like stalk" evidence="1">
    <location>
        <begin position="1266"/>
        <end position="1305"/>
    </location>
</feature>
<dbReference type="CDD" id="cd12820">
    <property type="entry name" value="LbR_YadA-like"/>
    <property type="match status" value="1"/>
</dbReference>
<evidence type="ECO:0000313" key="4">
    <source>
        <dbReference type="Proteomes" id="UP000014559"/>
    </source>
</evidence>
<dbReference type="RefSeq" id="WP_016651853.1">
    <property type="nucleotide sequence ID" value="NZ_KE340379.1"/>
</dbReference>
<feature type="domain" description="Trimeric autotransporter adhesin YadA-like stalk" evidence="1">
    <location>
        <begin position="705"/>
        <end position="748"/>
    </location>
</feature>
<proteinExistence type="predicted"/>
<accession>S3UJJ1</accession>
<feature type="domain" description="Trimeric autotransporter adhesin YadA-like stalk" evidence="1">
    <location>
        <begin position="589"/>
        <end position="633"/>
    </location>
</feature>
<organism evidence="3 4">
    <name type="scientific">Acinetobacter colistiniresistens</name>
    <dbReference type="NCBI Taxonomy" id="280145"/>
    <lineage>
        <taxon>Bacteria</taxon>
        <taxon>Pseudomonadati</taxon>
        <taxon>Pseudomonadota</taxon>
        <taxon>Gammaproteobacteria</taxon>
        <taxon>Moraxellales</taxon>
        <taxon>Moraxellaceae</taxon>
        <taxon>Acinetobacter</taxon>
    </lineage>
</organism>
<evidence type="ECO:0000259" key="2">
    <source>
        <dbReference type="Pfam" id="PF13018"/>
    </source>
</evidence>
<comment type="caution">
    <text evidence="3">The sequence shown here is derived from an EMBL/GenBank/DDBJ whole genome shotgun (WGS) entry which is preliminary data.</text>
</comment>
<dbReference type="Pfam" id="PF05662">
    <property type="entry name" value="YadA_stalk"/>
    <property type="match status" value="6"/>
</dbReference>
<dbReference type="Gene3D" id="6.20.50.100">
    <property type="match status" value="1"/>
</dbReference>
<evidence type="ECO:0000259" key="1">
    <source>
        <dbReference type="Pfam" id="PF05662"/>
    </source>
</evidence>
<dbReference type="InterPro" id="IPR008635">
    <property type="entry name" value="Coiled_stalk_dom"/>
</dbReference>
<feature type="domain" description="Trimeric autotransporter adhesin YadA-like stalk" evidence="1">
    <location>
        <begin position="1081"/>
        <end position="1120"/>
    </location>
</feature>
<dbReference type="Gene3D" id="1.20.5.170">
    <property type="match status" value="3"/>
</dbReference>
<protein>
    <submittedName>
        <fullName evidence="3">Uncharacterized protein</fullName>
    </submittedName>
</protein>
<dbReference type="Gene3D" id="2.150.10.10">
    <property type="entry name" value="Serralysin-like metalloprotease, C-terminal"/>
    <property type="match status" value="4"/>
</dbReference>
<dbReference type="HOGENOM" id="CLU_279229_0_0_6"/>
<feature type="domain" description="Trimeric autotransporter adhesin YadA-like stalk" evidence="1">
    <location>
        <begin position="437"/>
        <end position="460"/>
    </location>
</feature>
<name>S3UJJ1_9GAMM</name>
<dbReference type="InterPro" id="IPR024973">
    <property type="entry name" value="ESPR"/>
</dbReference>
<dbReference type="InterPro" id="IPR011049">
    <property type="entry name" value="Serralysin-like_metalloprot_C"/>
</dbReference>
<dbReference type="SUPFAM" id="SSF101967">
    <property type="entry name" value="Adhesin YadA, collagen-binding domain"/>
    <property type="match status" value="1"/>
</dbReference>
<feature type="non-terminal residue" evidence="3">
    <location>
        <position position="1386"/>
    </location>
</feature>
<dbReference type="EMBL" id="ATGK01000008">
    <property type="protein sequence ID" value="EPG39682.1"/>
    <property type="molecule type" value="Genomic_DNA"/>
</dbReference>
<reference evidence="3 4" key="1">
    <citation type="submission" date="2013-06" db="EMBL/GenBank/DDBJ databases">
        <title>The Genome Sequence of Acinetobacter sp. NIPH 2036.</title>
        <authorList>
            <consortium name="The Broad Institute Genome Sequencing Platform"/>
            <consortium name="The Broad Institute Genome Sequencing Center for Infectious Disease"/>
            <person name="Cerqueira G."/>
            <person name="Feldgarden M."/>
            <person name="Courvalin P."/>
            <person name="Perichon B."/>
            <person name="Grillot-Courvalin C."/>
            <person name="Clermont D."/>
            <person name="Rocha E."/>
            <person name="Yoon E.-J."/>
            <person name="Nemec A."/>
            <person name="Young S.K."/>
            <person name="Zeng Q."/>
            <person name="Gargeya S."/>
            <person name="Fitzgerald M."/>
            <person name="Abouelleil A."/>
            <person name="Alvarado L."/>
            <person name="Berlin A.M."/>
            <person name="Chapman S.B."/>
            <person name="Dewar J."/>
            <person name="Goldberg J."/>
            <person name="Griggs A."/>
            <person name="Gujja S."/>
            <person name="Hansen M."/>
            <person name="Howarth C."/>
            <person name="Imamovic A."/>
            <person name="Larimer J."/>
            <person name="McCowan C."/>
            <person name="Murphy C."/>
            <person name="Pearson M."/>
            <person name="Priest M."/>
            <person name="Roberts A."/>
            <person name="Saif S."/>
            <person name="Shea T."/>
            <person name="Sykes S."/>
            <person name="Wortman J."/>
            <person name="Nusbaum C."/>
            <person name="Birren B."/>
        </authorList>
    </citation>
    <scope>NUCLEOTIDE SEQUENCE [LARGE SCALE GENOMIC DNA]</scope>
    <source>
        <strain evidence="3 4">NIPH 2036</strain>
    </source>
</reference>
<feature type="domain" description="Trimeric autotransporter adhesin YadA-like stalk" evidence="1">
    <location>
        <begin position="880"/>
        <end position="919"/>
    </location>
</feature>
<dbReference type="GeneID" id="45418727"/>
<feature type="domain" description="ESPR" evidence="2">
    <location>
        <begin position="1"/>
        <end position="34"/>
    </location>
</feature>
<dbReference type="Proteomes" id="UP000014559">
    <property type="component" value="Unassembled WGS sequence"/>
</dbReference>
<dbReference type="Pfam" id="PF13018">
    <property type="entry name" value="ESPR"/>
    <property type="match status" value="1"/>
</dbReference>